<dbReference type="PANTHER" id="PTHR46957">
    <property type="entry name" value="CYTOKINE RECEPTOR"/>
    <property type="match status" value="1"/>
</dbReference>
<proteinExistence type="evidence at transcript level"/>
<dbReference type="GO" id="GO:0016020">
    <property type="term" value="C:membrane"/>
    <property type="evidence" value="ECO:0007669"/>
    <property type="project" value="UniProtKB-SubCell"/>
</dbReference>
<accession>A0A5Q0TYY5</accession>
<dbReference type="SUPFAM" id="SSF49265">
    <property type="entry name" value="Fibronectin type III"/>
    <property type="match status" value="4"/>
</dbReference>
<dbReference type="PROSITE" id="PS50853">
    <property type="entry name" value="FN3"/>
    <property type="match status" value="3"/>
</dbReference>
<keyword evidence="2" id="KW-0812">Transmembrane</keyword>
<organism evidence="4">
    <name type="scientific">Spodoptera frugiperda</name>
    <name type="common">Fall armyworm</name>
    <dbReference type="NCBI Taxonomy" id="7108"/>
    <lineage>
        <taxon>Eukaryota</taxon>
        <taxon>Metazoa</taxon>
        <taxon>Ecdysozoa</taxon>
        <taxon>Arthropoda</taxon>
        <taxon>Hexapoda</taxon>
        <taxon>Insecta</taxon>
        <taxon>Pterygota</taxon>
        <taxon>Neoptera</taxon>
        <taxon>Endopterygota</taxon>
        <taxon>Lepidoptera</taxon>
        <taxon>Glossata</taxon>
        <taxon>Ditrysia</taxon>
        <taxon>Noctuoidea</taxon>
        <taxon>Noctuidae</taxon>
        <taxon>Amphipyrinae</taxon>
        <taxon>Spodoptera</taxon>
    </lineage>
</organism>
<dbReference type="Pfam" id="PF00041">
    <property type="entry name" value="fn3"/>
    <property type="match status" value="1"/>
</dbReference>
<feature type="transmembrane region" description="Helical" evidence="2">
    <location>
        <begin position="21"/>
        <end position="40"/>
    </location>
</feature>
<keyword evidence="2" id="KW-0472">Membrane</keyword>
<dbReference type="CDD" id="cd00063">
    <property type="entry name" value="FN3"/>
    <property type="match status" value="3"/>
</dbReference>
<evidence type="ECO:0000259" key="3">
    <source>
        <dbReference type="PROSITE" id="PS50853"/>
    </source>
</evidence>
<keyword evidence="2" id="KW-1133">Transmembrane helix</keyword>
<dbReference type="Gene3D" id="2.60.40.10">
    <property type="entry name" value="Immunoglobulins"/>
    <property type="match status" value="5"/>
</dbReference>
<evidence type="ECO:0000256" key="1">
    <source>
        <dbReference type="SAM" id="MobiDB-lite"/>
    </source>
</evidence>
<dbReference type="SMART" id="SM00060">
    <property type="entry name" value="FN3"/>
    <property type="match status" value="5"/>
</dbReference>
<feature type="region of interest" description="Disordered" evidence="1">
    <location>
        <begin position="938"/>
        <end position="1050"/>
    </location>
</feature>
<protein>
    <submittedName>
        <fullName evidence="4">Cytokine receptor</fullName>
    </submittedName>
</protein>
<feature type="transmembrane region" description="Helical" evidence="2">
    <location>
        <begin position="882"/>
        <end position="902"/>
    </location>
</feature>
<dbReference type="PANTHER" id="PTHR46957:SF3">
    <property type="entry name" value="CYTOKINE RECEPTOR"/>
    <property type="match status" value="1"/>
</dbReference>
<feature type="domain" description="Fibronectin type-III" evidence="3">
    <location>
        <begin position="551"/>
        <end position="655"/>
    </location>
</feature>
<feature type="domain" description="Fibronectin type-III" evidence="3">
    <location>
        <begin position="659"/>
        <end position="760"/>
    </location>
</feature>
<feature type="compositionally biased region" description="Polar residues" evidence="1">
    <location>
        <begin position="956"/>
        <end position="989"/>
    </location>
</feature>
<dbReference type="EMBL" id="MN480739">
    <property type="protein sequence ID" value="QGA73375.1"/>
    <property type="molecule type" value="mRNA"/>
</dbReference>
<feature type="compositionally biased region" description="Polar residues" evidence="1">
    <location>
        <begin position="996"/>
        <end position="1007"/>
    </location>
</feature>
<evidence type="ECO:0000313" key="4">
    <source>
        <dbReference type="EMBL" id="QGA73375.1"/>
    </source>
</evidence>
<evidence type="ECO:0000256" key="2">
    <source>
        <dbReference type="SAM" id="Phobius"/>
    </source>
</evidence>
<reference evidence="4" key="1">
    <citation type="journal article" date="2019" name="J. Proteomics">
        <title>Combined transcriptomic and proteomic analysis of harmine on Spodoptera frugiperda Sf9 cells to reveal the potential resistance mechanism.</title>
        <authorList>
            <person name="Cui G."/>
            <person name="Sun R."/>
            <person name="Veeran S."/>
            <person name="Shu B."/>
            <person name="Yuan H."/>
            <person name="Zhong G."/>
        </authorList>
    </citation>
    <scope>NUCLEOTIDE SEQUENCE</scope>
</reference>
<dbReference type="InterPro" id="IPR050713">
    <property type="entry name" value="RTP_Phos/Ushers"/>
</dbReference>
<feature type="compositionally biased region" description="Basic and acidic residues" evidence="1">
    <location>
        <begin position="1008"/>
        <end position="1019"/>
    </location>
</feature>
<dbReference type="InterPro" id="IPR003961">
    <property type="entry name" value="FN3_dom"/>
</dbReference>
<name>A0A5Q0TYY5_SPOFR</name>
<dbReference type="AlphaFoldDB" id="A0A5Q0TYY5"/>
<dbReference type="InterPro" id="IPR013783">
    <property type="entry name" value="Ig-like_fold"/>
</dbReference>
<dbReference type="InterPro" id="IPR036116">
    <property type="entry name" value="FN3_sf"/>
</dbReference>
<keyword evidence="4" id="KW-0675">Receptor</keyword>
<sequence>MADLCTNTRRKCKGFRRGPQFGLWMWCIVLKCFICLPCIFSKCLGVNISVAMYPDTMIKLLYGQPLEIFCVAENYTAENLEFYHGRKFIESEKVNATTRRLYIEHLDKQVYTFYCKNNVTNKPCTTRVLVDDSPSNVTDFSCISKNLDELNCTWTSPEIYSITTYRLSFNIYGNTFEPCNATRVGKLRYCSWSTTSQPRYKQMETHYNFSLSSCNYFGCIEQNFTIDHFSVVKPDPPEQLKVLKFDPHNVLLQWKIPNNMYDFLPCAVVHRIEYQIAKIDNTAYFRSVDATMLPPKNKTYTFLLSNLPYAHMSYEVRIYIKSELATEEKFWSDFTFVLFTTASERPQRPPDTIAGAFVQSIYENYRVVYVYWKQLEEYEEAGANFTYKVVATTGSKNPQTLLPDKNKSLSYVELNRATLDAIDVTIWSTNAVGSSVNSSHLYIPSKYDSEVLSVSSFTKLAYENGTYKLSWVGVKEIDNYTLFWCQHNTSQICTGRMNFTVLDPKKNNHVIDLPRDSRYQFAISANSGSKTSGMTWASCDISKDGIPMYGFPVKVNHDAPGKTFVQITWTMSCTLQEGIIKGYLITYCPVLNTSNVCDTTYENKSTYYVSNPKQKEINITDLKPYTTYLFTLALNTTYGLKTIENASTGVTTIEDTPTSPRNVRITDVQSDSLVISWDPPLHKNGIIAKYVIEYGKGLQVDKTVDKMTEKDKNSTRMSMKLTGLQAYHNYTLTVSACNAAIRSCSKPSPDYGIFVRTRIGSPSMLKPPTIKNKPDSLTWEPPISPGGTVDLYQIRRVKDGNLNRDEIINTTSLSYTLTHCEGVDESETYQVRAVNFDEDPHYGILADSSRVALPLKQNRNFLEYPGPWSPAASVACRSKEGLTMLVILIIIFTLIGMMYGSIKLYKKYRKMEDIKPVLPSGLGIPEKDISKYAFGGWNPTSKDDKPSSDEMLLLPNSRTTVSTPETKQNSENNCGSSDHTDSTALSDTSRGAIERQASTSDDGSDSSLHLEVEPVRTDDNNATQDEDSSNSETDNSRENSPYFSDKSFKKNPSGYVQSVVPVVNPVSGYVQSAPAPHPSPIVKPASQPTSSSYVMAALAPPIFTTGVAPPSVPSQPPASSGYVMPEDAQAKSMMNFPKLGPSPTKVFGSESLPIMPTLPQPVKSGADSSYIQLQSLDALPSHKQPVRNTVPLKPPTSNGYVSPGDAVINKHLNNMLSGGQLEESAILDPTMSPDAYCRFSWSTDPANDNLHSLLADSHTLNLSKN</sequence>
<feature type="domain" description="Fibronectin type-III" evidence="3">
    <location>
        <begin position="761"/>
        <end position="856"/>
    </location>
</feature>